<feature type="transmembrane region" description="Helical" evidence="1">
    <location>
        <begin position="6"/>
        <end position="28"/>
    </location>
</feature>
<reference evidence="2" key="1">
    <citation type="submission" date="2016-10" db="EMBL/GenBank/DDBJ databases">
        <title>Sequence of Gallionella enrichment culture.</title>
        <authorList>
            <person name="Poehlein A."/>
            <person name="Muehling M."/>
            <person name="Daniel R."/>
        </authorList>
    </citation>
    <scope>NUCLEOTIDE SEQUENCE</scope>
</reference>
<keyword evidence="1" id="KW-0812">Transmembrane</keyword>
<sequence length="34" mass="3770">MIEVDFGPGVLGGIILVVFIAPTIYSFFIDRIKK</sequence>
<dbReference type="EMBL" id="MLJW01000003">
    <property type="protein sequence ID" value="OIR18281.1"/>
    <property type="molecule type" value="Genomic_DNA"/>
</dbReference>
<evidence type="ECO:0000313" key="2">
    <source>
        <dbReference type="EMBL" id="OIR18281.1"/>
    </source>
</evidence>
<keyword evidence="1" id="KW-0472">Membrane</keyword>
<organism evidence="2">
    <name type="scientific">mine drainage metagenome</name>
    <dbReference type="NCBI Taxonomy" id="410659"/>
    <lineage>
        <taxon>unclassified sequences</taxon>
        <taxon>metagenomes</taxon>
        <taxon>ecological metagenomes</taxon>
    </lineage>
</organism>
<accession>A0A1J5TBP5</accession>
<dbReference type="AlphaFoldDB" id="A0A1J5TBP5"/>
<evidence type="ECO:0000256" key="1">
    <source>
        <dbReference type="SAM" id="Phobius"/>
    </source>
</evidence>
<name>A0A1J5TBP5_9ZZZZ</name>
<comment type="caution">
    <text evidence="2">The sequence shown here is derived from an EMBL/GenBank/DDBJ whole genome shotgun (WGS) entry which is preliminary data.</text>
</comment>
<protein>
    <submittedName>
        <fullName evidence="2">Uncharacterized protein</fullName>
    </submittedName>
</protein>
<keyword evidence="1" id="KW-1133">Transmembrane helix</keyword>
<gene>
    <name evidence="2" type="ORF">GALL_16090</name>
</gene>
<proteinExistence type="predicted"/>